<dbReference type="PRINTS" id="PR00446">
    <property type="entry name" value="HYDRGNUPTAKE"/>
</dbReference>
<dbReference type="CDD" id="cd06062">
    <property type="entry name" value="H2MP_MemB-H2up"/>
    <property type="match status" value="1"/>
</dbReference>
<accession>A0ABW3ISG7</accession>
<keyword evidence="6" id="KW-1185">Reference proteome</keyword>
<dbReference type="SUPFAM" id="SSF53163">
    <property type="entry name" value="HybD-like"/>
    <property type="match status" value="1"/>
</dbReference>
<evidence type="ECO:0000256" key="1">
    <source>
        <dbReference type="ARBA" id="ARBA00006814"/>
    </source>
</evidence>
<evidence type="ECO:0000313" key="6">
    <source>
        <dbReference type="Proteomes" id="UP001597108"/>
    </source>
</evidence>
<dbReference type="Pfam" id="PF01750">
    <property type="entry name" value="HycI"/>
    <property type="match status" value="1"/>
</dbReference>
<dbReference type="PANTHER" id="PTHR30302:SF1">
    <property type="entry name" value="HYDROGENASE 2 MATURATION PROTEASE"/>
    <property type="match status" value="1"/>
</dbReference>
<dbReference type="PANTHER" id="PTHR30302">
    <property type="entry name" value="HYDROGENASE 1 MATURATION PROTEASE"/>
    <property type="match status" value="1"/>
</dbReference>
<sequence>MRILILGIGNSIMSDEAAGIRAVELFEELHGSDGDVTCIDGGTLSFTLSEPIGASDQLVVFDAAQFHSGAGTVRRLEGEEMDAFVRSGKLSVHEVGLADLFDMSRLSGDLPERRVLVGIEPETLGWGLELSPKVAAAIPKAVALAKETLDGWKA</sequence>
<dbReference type="InterPro" id="IPR023430">
    <property type="entry name" value="Pept_HybD-like_dom_sf"/>
</dbReference>
<dbReference type="NCBIfam" id="TIGR00072">
    <property type="entry name" value="hydrog_prot"/>
    <property type="match status" value="1"/>
</dbReference>
<gene>
    <name evidence="5" type="ORF">ACFQ2S_15840</name>
</gene>
<organism evidence="5 6">
    <name type="scientific">Tropicimonas aquimaris</name>
    <dbReference type="NCBI Taxonomy" id="914152"/>
    <lineage>
        <taxon>Bacteria</taxon>
        <taxon>Pseudomonadati</taxon>
        <taxon>Pseudomonadota</taxon>
        <taxon>Alphaproteobacteria</taxon>
        <taxon>Rhodobacterales</taxon>
        <taxon>Roseobacteraceae</taxon>
        <taxon>Tropicimonas</taxon>
    </lineage>
</organism>
<evidence type="ECO:0000313" key="5">
    <source>
        <dbReference type="EMBL" id="MFD0981113.1"/>
    </source>
</evidence>
<evidence type="ECO:0000256" key="3">
    <source>
        <dbReference type="ARBA" id="ARBA00022750"/>
    </source>
</evidence>
<dbReference type="Proteomes" id="UP001597108">
    <property type="component" value="Unassembled WGS sequence"/>
</dbReference>
<evidence type="ECO:0000256" key="2">
    <source>
        <dbReference type="ARBA" id="ARBA00022670"/>
    </source>
</evidence>
<protein>
    <submittedName>
        <fullName evidence="5">HyaD/HybD family hydrogenase maturation endopeptidase</fullName>
    </submittedName>
</protein>
<evidence type="ECO:0000256" key="4">
    <source>
        <dbReference type="ARBA" id="ARBA00022801"/>
    </source>
</evidence>
<dbReference type="Gene3D" id="3.40.50.1450">
    <property type="entry name" value="HybD-like"/>
    <property type="match status" value="1"/>
</dbReference>
<dbReference type="InterPro" id="IPR000671">
    <property type="entry name" value="Peptidase_A31"/>
</dbReference>
<keyword evidence="2" id="KW-0645">Protease</keyword>
<comment type="caution">
    <text evidence="5">The sequence shown here is derived from an EMBL/GenBank/DDBJ whole genome shotgun (WGS) entry which is preliminary data.</text>
</comment>
<dbReference type="EMBL" id="JBHTJT010000032">
    <property type="protein sequence ID" value="MFD0981113.1"/>
    <property type="molecule type" value="Genomic_DNA"/>
</dbReference>
<proteinExistence type="inferred from homology"/>
<keyword evidence="4" id="KW-0378">Hydrolase</keyword>
<reference evidence="6" key="1">
    <citation type="journal article" date="2019" name="Int. J. Syst. Evol. Microbiol.">
        <title>The Global Catalogue of Microorganisms (GCM) 10K type strain sequencing project: providing services to taxonomists for standard genome sequencing and annotation.</title>
        <authorList>
            <consortium name="The Broad Institute Genomics Platform"/>
            <consortium name="The Broad Institute Genome Sequencing Center for Infectious Disease"/>
            <person name="Wu L."/>
            <person name="Ma J."/>
        </authorList>
    </citation>
    <scope>NUCLEOTIDE SEQUENCE [LARGE SCALE GENOMIC DNA]</scope>
    <source>
        <strain evidence="6">CCUG 60524</strain>
    </source>
</reference>
<keyword evidence="3" id="KW-0064">Aspartyl protease</keyword>
<comment type="similarity">
    <text evidence="1">Belongs to the peptidase A31 family.</text>
</comment>
<dbReference type="RefSeq" id="WP_386075906.1">
    <property type="nucleotide sequence ID" value="NZ_JBHTJT010000032.1"/>
</dbReference>
<name>A0ABW3ISG7_9RHOB</name>